<organism evidence="2 3">
    <name type="scientific">Thalassospira lucentensis</name>
    <dbReference type="NCBI Taxonomy" id="168935"/>
    <lineage>
        <taxon>Bacteria</taxon>
        <taxon>Pseudomonadati</taxon>
        <taxon>Pseudomonadota</taxon>
        <taxon>Alphaproteobacteria</taxon>
        <taxon>Rhodospirillales</taxon>
        <taxon>Thalassospiraceae</taxon>
        <taxon>Thalassospira</taxon>
    </lineage>
</organism>
<dbReference type="Gene3D" id="3.40.190.10">
    <property type="entry name" value="Periplasmic binding protein-like II"/>
    <property type="match status" value="2"/>
</dbReference>
<dbReference type="Pfam" id="PF00497">
    <property type="entry name" value="SBP_bac_3"/>
    <property type="match status" value="1"/>
</dbReference>
<gene>
    <name evidence="2" type="ORF">AUP42_04635</name>
</gene>
<proteinExistence type="predicted"/>
<protein>
    <recommendedName>
        <fullName evidence="1">Solute-binding protein family 3/N-terminal domain-containing protein</fullName>
    </recommendedName>
</protein>
<accession>A0A154L2K3</accession>
<dbReference type="InterPro" id="IPR001638">
    <property type="entry name" value="Solute-binding_3/MltF_N"/>
</dbReference>
<dbReference type="AlphaFoldDB" id="A0A154L2K3"/>
<evidence type="ECO:0000259" key="1">
    <source>
        <dbReference type="Pfam" id="PF00497"/>
    </source>
</evidence>
<evidence type="ECO:0000313" key="3">
    <source>
        <dbReference type="Proteomes" id="UP000076335"/>
    </source>
</evidence>
<reference evidence="2 3" key="1">
    <citation type="submission" date="2015-12" db="EMBL/GenBank/DDBJ databases">
        <title>Genome sequence of Thalassospira lucentensis MCCC 1A02072.</title>
        <authorList>
            <person name="Lu L."/>
            <person name="Lai Q."/>
            <person name="Shao Z."/>
            <person name="Qian P."/>
        </authorList>
    </citation>
    <scope>NUCLEOTIDE SEQUENCE [LARGE SCALE GENOMIC DNA]</scope>
    <source>
        <strain evidence="2 3">MCCC 1A02072</strain>
    </source>
</reference>
<dbReference type="SUPFAM" id="SSF53850">
    <property type="entry name" value="Periplasmic binding protein-like II"/>
    <property type="match status" value="1"/>
</dbReference>
<evidence type="ECO:0000313" key="2">
    <source>
        <dbReference type="EMBL" id="KZB62240.1"/>
    </source>
</evidence>
<dbReference type="Proteomes" id="UP000076335">
    <property type="component" value="Unassembled WGS sequence"/>
</dbReference>
<comment type="caution">
    <text evidence="2">The sequence shown here is derived from an EMBL/GenBank/DDBJ whole genome shotgun (WGS) entry which is preliminary data.</text>
</comment>
<dbReference type="PANTHER" id="PTHR38834:SF3">
    <property type="entry name" value="SOLUTE-BINDING PROTEIN FAMILY 3_N-TERMINAL DOMAIN-CONTAINING PROTEIN"/>
    <property type="match status" value="1"/>
</dbReference>
<dbReference type="EMBL" id="LPVY01000021">
    <property type="protein sequence ID" value="KZB62240.1"/>
    <property type="molecule type" value="Genomic_DNA"/>
</dbReference>
<sequence length="301" mass="33089">MLFGDPYVPRYDAADGDNEKQDGFHCYEAVMTFDRRPPWLVAILSVPAARLVAMVFVLCGLSAWKQSPAHAQTVDIVTTPFPPYVVVSEDSNYVSGPAVDVVSQICNDANIECRITAQPWARAFAAAQAQPDTLIFCIARRSDREGLFRWVGTVSPYHVRLFSLRGSDVPVGTNWDALKTFRIAGQLKDVKAEFLQNQGFDVDFVPSAEATLRLLYAGRVDLVAGDALSLPYRAGSLQYNVDLLQVSAEIPELSSELYLAASRSTDPNIVTRLENALGELKKSGVYQKIWAQSLPEGVPSN</sequence>
<dbReference type="PANTHER" id="PTHR38834">
    <property type="entry name" value="PERIPLASMIC SUBSTRATE BINDING PROTEIN FAMILY 3"/>
    <property type="match status" value="1"/>
</dbReference>
<name>A0A154L2K3_9PROT</name>
<feature type="domain" description="Solute-binding protein family 3/N-terminal" evidence="1">
    <location>
        <begin position="78"/>
        <end position="290"/>
    </location>
</feature>